<dbReference type="EC" id="2.7.7.65" evidence="1"/>
<dbReference type="PANTHER" id="PTHR45138:SF9">
    <property type="entry name" value="DIGUANYLATE CYCLASE DGCM-RELATED"/>
    <property type="match status" value="1"/>
</dbReference>
<dbReference type="SUPFAM" id="SSF55073">
    <property type="entry name" value="Nucleotide cyclase"/>
    <property type="match status" value="1"/>
</dbReference>
<dbReference type="Pfam" id="PF01590">
    <property type="entry name" value="GAF"/>
    <property type="match status" value="1"/>
</dbReference>
<dbReference type="PANTHER" id="PTHR45138">
    <property type="entry name" value="REGULATORY COMPONENTS OF SENSORY TRANSDUCTION SYSTEM"/>
    <property type="match status" value="1"/>
</dbReference>
<dbReference type="NCBIfam" id="TIGR00254">
    <property type="entry name" value="GGDEF"/>
    <property type="match status" value="1"/>
</dbReference>
<dbReference type="EMBL" id="JALKCG010000006">
    <property type="protein sequence ID" value="MCK0209238.1"/>
    <property type="molecule type" value="Genomic_DNA"/>
</dbReference>
<dbReference type="PROSITE" id="PS50887">
    <property type="entry name" value="GGDEF"/>
    <property type="match status" value="1"/>
</dbReference>
<keyword evidence="5" id="KW-1185">Reference proteome</keyword>
<dbReference type="InterPro" id="IPR029787">
    <property type="entry name" value="Nucleotide_cyclase"/>
</dbReference>
<protein>
    <recommendedName>
        <fullName evidence="1">diguanylate cyclase</fullName>
        <ecNumber evidence="1">2.7.7.65</ecNumber>
    </recommendedName>
</protein>
<dbReference type="InterPro" id="IPR050469">
    <property type="entry name" value="Diguanylate_Cyclase"/>
</dbReference>
<dbReference type="Pfam" id="PF00990">
    <property type="entry name" value="GGDEF"/>
    <property type="match status" value="1"/>
</dbReference>
<evidence type="ECO:0000259" key="3">
    <source>
        <dbReference type="PROSITE" id="PS50887"/>
    </source>
</evidence>
<evidence type="ECO:0000256" key="1">
    <source>
        <dbReference type="ARBA" id="ARBA00012528"/>
    </source>
</evidence>
<comment type="caution">
    <text evidence="4">The sequence shown here is derived from an EMBL/GenBank/DDBJ whole genome shotgun (WGS) entry which is preliminary data.</text>
</comment>
<organism evidence="4 5">
    <name type="scientific">Ancylobacter koreensis</name>
    <dbReference type="NCBI Taxonomy" id="266121"/>
    <lineage>
        <taxon>Bacteria</taxon>
        <taxon>Pseudomonadati</taxon>
        <taxon>Pseudomonadota</taxon>
        <taxon>Alphaproteobacteria</taxon>
        <taxon>Hyphomicrobiales</taxon>
        <taxon>Xanthobacteraceae</taxon>
        <taxon>Ancylobacter</taxon>
    </lineage>
</organism>
<dbReference type="Gene3D" id="3.30.450.40">
    <property type="match status" value="1"/>
</dbReference>
<feature type="domain" description="GGDEF" evidence="3">
    <location>
        <begin position="202"/>
        <end position="334"/>
    </location>
</feature>
<gene>
    <name evidence="4" type="ORF">MWN33_14475</name>
</gene>
<dbReference type="Proteomes" id="UP001202867">
    <property type="component" value="Unassembled WGS sequence"/>
</dbReference>
<dbReference type="InterPro" id="IPR043128">
    <property type="entry name" value="Rev_trsase/Diguanyl_cyclase"/>
</dbReference>
<proteinExistence type="predicted"/>
<dbReference type="Gene3D" id="3.30.70.270">
    <property type="match status" value="1"/>
</dbReference>
<dbReference type="InterPro" id="IPR003018">
    <property type="entry name" value="GAF"/>
</dbReference>
<sequence>MWRIPEAPANEAARLAALTACGIMDTPREERFDRLTWLAQHIYDADVAFMGFVDGAHQWMKSVTSEAIAPVAERPKTVCQSVVSSGEPLVVGDLHSDERFAGHPALPYLTLHFYAGVPIKLAPDLVVGTLCIMREEAGDASGFDIAPLEALAAIAIDELELRTLNSELSRLSRLDPLTGLANRRAFDEELLRAGARCQRTGEPLSLLLLDLDRFKALNDTLGHQAGDEALRGFGRVLRAAARRDDTGCRYGGEEFALILAGADAEGAVAVGERIREELAECGLSHPQTGQLTTSIGVATAQGPAIDINALIADADAALYEAKRGGRDRVVPAAQAVALRAARQRLPDGAG</sequence>
<dbReference type="SMART" id="SM00065">
    <property type="entry name" value="GAF"/>
    <property type="match status" value="1"/>
</dbReference>
<dbReference type="CDD" id="cd01949">
    <property type="entry name" value="GGDEF"/>
    <property type="match status" value="1"/>
</dbReference>
<dbReference type="SMART" id="SM00267">
    <property type="entry name" value="GGDEF"/>
    <property type="match status" value="1"/>
</dbReference>
<dbReference type="SUPFAM" id="SSF55781">
    <property type="entry name" value="GAF domain-like"/>
    <property type="match status" value="1"/>
</dbReference>
<reference evidence="4 5" key="1">
    <citation type="submission" date="2022-04" db="EMBL/GenBank/DDBJ databases">
        <authorList>
            <person name="Grouzdev D.S."/>
            <person name="Pantiukh K.S."/>
            <person name="Krutkina M.S."/>
        </authorList>
    </citation>
    <scope>NUCLEOTIDE SEQUENCE [LARGE SCALE GENOMIC DNA]</scope>
    <source>
        <strain evidence="4 5">Jip08</strain>
    </source>
</reference>
<dbReference type="InterPro" id="IPR000160">
    <property type="entry name" value="GGDEF_dom"/>
</dbReference>
<dbReference type="InterPro" id="IPR029016">
    <property type="entry name" value="GAF-like_dom_sf"/>
</dbReference>
<reference evidence="5" key="2">
    <citation type="submission" date="2023-07" db="EMBL/GenBank/DDBJ databases">
        <title>Ancylobacter moscoviensis sp. nov., facultatively methylotrophic bacteria from activated sludge and the reclassification of Starkeya novella (Starkey 1934) Kelly et al. 2000 as Ancylobacter novellus comb. nov., Starkeya koreensis Im et al. 2006 as Ancylobacter koreensis comb.nov., Angulomicrobium tetraedrale Vasil'eva et al. 1986 as Ancylobacter tetraedralis comb. nov., Angulomicrobium amanitiforme Fritz et al. 2004 as Ancylobacter amanitiformis comb. nov. and Methylorhabdus multivorans Doronina et al. 1996 as Ancylobacter multivorans comb. nov. and emended description of the genus Ancylobacter.</title>
        <authorList>
            <person name="Doronina N."/>
            <person name="Chemodurova A."/>
            <person name="Grouzdev D."/>
            <person name="Koziaeva V."/>
            <person name="Shi W."/>
            <person name="Wu L."/>
            <person name="Kaparullina E."/>
        </authorList>
    </citation>
    <scope>NUCLEOTIDE SEQUENCE [LARGE SCALE GENOMIC DNA]</scope>
    <source>
        <strain evidence="5">Jip08</strain>
    </source>
</reference>
<name>A0ABT0DPP4_9HYPH</name>
<evidence type="ECO:0000313" key="4">
    <source>
        <dbReference type="EMBL" id="MCK0209238.1"/>
    </source>
</evidence>
<dbReference type="RefSeq" id="WP_247201747.1">
    <property type="nucleotide sequence ID" value="NZ_JALKCG010000006.1"/>
</dbReference>
<comment type="catalytic activity">
    <reaction evidence="2">
        <text>2 GTP = 3',3'-c-di-GMP + 2 diphosphate</text>
        <dbReference type="Rhea" id="RHEA:24898"/>
        <dbReference type="ChEBI" id="CHEBI:33019"/>
        <dbReference type="ChEBI" id="CHEBI:37565"/>
        <dbReference type="ChEBI" id="CHEBI:58805"/>
        <dbReference type="EC" id="2.7.7.65"/>
    </reaction>
</comment>
<evidence type="ECO:0000313" key="5">
    <source>
        <dbReference type="Proteomes" id="UP001202867"/>
    </source>
</evidence>
<evidence type="ECO:0000256" key="2">
    <source>
        <dbReference type="ARBA" id="ARBA00034247"/>
    </source>
</evidence>
<accession>A0ABT0DPP4</accession>